<evidence type="ECO:0000259" key="10">
    <source>
        <dbReference type="SMART" id="SM00181"/>
    </source>
</evidence>
<keyword evidence="5" id="KW-1133">Transmembrane helix</keyword>
<organism evidence="11 12">
    <name type="scientific">Cymbomonas tetramitiformis</name>
    <dbReference type="NCBI Taxonomy" id="36881"/>
    <lineage>
        <taxon>Eukaryota</taxon>
        <taxon>Viridiplantae</taxon>
        <taxon>Chlorophyta</taxon>
        <taxon>Pyramimonadophyceae</taxon>
        <taxon>Pyramimonadales</taxon>
        <taxon>Pyramimonadaceae</taxon>
        <taxon>Cymbomonas</taxon>
    </lineage>
</organism>
<dbReference type="CDD" id="cd00054">
    <property type="entry name" value="EGF_CA"/>
    <property type="match status" value="1"/>
</dbReference>
<feature type="domain" description="EGF-like calcium-binding" evidence="9">
    <location>
        <begin position="320"/>
        <end position="367"/>
    </location>
</feature>
<evidence type="ECO:0000256" key="4">
    <source>
        <dbReference type="ARBA" id="ARBA00022737"/>
    </source>
</evidence>
<protein>
    <recommendedName>
        <fullName evidence="13">EGF-like domain-containing protein</fullName>
    </recommendedName>
</protein>
<evidence type="ECO:0000256" key="6">
    <source>
        <dbReference type="ARBA" id="ARBA00023136"/>
    </source>
</evidence>
<keyword evidence="3" id="KW-0812">Transmembrane</keyword>
<comment type="subcellular location">
    <subcellularLocation>
        <location evidence="1">Membrane</location>
    </subcellularLocation>
</comment>
<reference evidence="11 12" key="1">
    <citation type="journal article" date="2015" name="Genome Biol. Evol.">
        <title>Comparative Genomics of a Bacterivorous Green Alga Reveals Evolutionary Causalities and Consequences of Phago-Mixotrophic Mode of Nutrition.</title>
        <authorList>
            <person name="Burns J.A."/>
            <person name="Paasch A."/>
            <person name="Narechania A."/>
            <person name="Kim E."/>
        </authorList>
    </citation>
    <scope>NUCLEOTIDE SEQUENCE [LARGE SCALE GENOMIC DNA]</scope>
    <source>
        <strain evidence="11 12">PLY_AMNH</strain>
    </source>
</reference>
<sequence length="1977" mass="209744">MLMTMITSSVSFSALSISSFSNTTFSNSFQASFQAQMAASAGVSSSAVVIISITAGSVLVLSEVTFSAGFSQTSAFASELQSSPANIFTDPSFAQYGLPSTTAMSTTTAAMSTPVRPFPPPPPPPSPPPPPPLSERRCWEDNGGCDVRTACLEAPLSPEGRVCSACPIEFVDVAGDGTECVEKDVCLQDGMEKSGVCYPGVECKVSGGTYVCGACPEGLQGNGESCSDVDECSAGTEVCWALDSNLRTTCVNAEGSYSCTACPSGFKGSGGTECRRESPCADDNGGCDPRSTCTEASPGFSECGPCSTGYSGSGDLGCTDTDGCAKTPCFTGSHGATVECHDVAAPGEGYTCGQCPEGYRGNGESCELCTTVAAIVASSSVNGTVLRTQTVQVVGEVEPLQAGCTNELGLVFEWVATSGVTGMLPLSADANKADTLTLTLPAGSLEALNRYTFRLEARMTGNARVSGAAEMEMLVKQEPLQALIVGGGGKVGEDALLVLDGSESVDPDDAPGEMAYHWYCKHIRTEGAAGAGGGVESEACRDRTGADIPTPLNSSAVRVHLQGSLEGLVYKWELKVEKNARHAMATTTVVVVKGAPPVPAITPFPGKANPDERLTLSADVQLANVSGQSGAAVLLEWSVEAVEGTGAAQVSLEAGAGVLASLTTGLTSLVLHENSLSPGGAYVFTLRAALGSEATSVGGGAAEEALWGSASLRVTVNAKPTGGALTVHPPSGVALATYFLLNTSTWQDEDAPLEYLFAYRIVGAVPSQEVFLSSFAPGLALETMMPDAGLEEFESLVEVTVYARDRYNAVGSPQRANITVSAREIETEEEATAFVGDIMLNADAALANGHIDSAVNAVNGALSVLSTTEATRRHMRRRRLQQEDQGQEYVKVRREQREQMIDLVGEVNGKVVATSKSQERMAQLVARIVDSPQEESSTETQSDAVSVLADLMLRAEAAPQGGAESLALAAAAPVMSGLSNVLAHAKDHAKAVRGVLETMRKAFLQRMVAGEVEVELATTELMLRVQRDSLAEPGCTADRVIGQQLIIQAGPAPSVVMLPIEVALEVKAAGEVTMDLELMAMTADPNAAEVTREVDNSTGKVFTVTVRNEVGAEMSIANLTSPVELNLTTAEEALQAVASGEEVAPVACVFWDQQAERYSTAGAAPAGSNATHSDSGWYRAYHGEGCGVSGAGNEARCSWSEALQGFVGAGCELEPVLQCRCTHLSDFRAIESVGSLEQTPEVELLTMDDIVETPFSPEENILILGIVGCMAAGTLVLTVTSSRVDMYRRWQLRANLRLAQNSTFVGLSAEEKQGLKTWGIFEEEFPIPLCLLLLHASKFISGGSGPGSRAALSSSHMQEGCQRSAVDIGPPVPISSPVYGSAHMAYAVSKMDAEPSTQPIPGLLTESLHFPPKGRLPLRGRSGHSLGRVIVTRSQAAFQSKRNIATSGGAHHHPPSAPCWKQLMRQGSTGPGLYSPRPGGRQRPNPLHSAPGTLEAYDLFFSASKLCARQTSGFRSAQRQPEELEPELEAKEMEQRWAAVSPSKVLAVGKKWASSLHATWQRVPQPSPETAADRGPARGGAELWKVVRQKVDTVRQEVHRVRVAASVQLCKGTGLTATRLRLALPLAGMSQMCQRQAKVEASCDLVIMRRKSGTSSCGMKQVQLPLARALGTALVLAHVTLRRLQNDEDIKRQLRLAAEADWELPGGRTFRWHVDAFMVMLSGHLSAPGWPKRAVLWNLVLLQEAEGDWYPSDDLATALQAGTPVHTGCAARPRCSAAAILESMPTGLVAELGGRKVLAERAWASLLAVAKYNRLPETWCSNPQAEPPAAKRDLCDSTTEWLNQLGSEHADFQVSRSSHERTGPTKAEKPPKKKEMVQLYLCHKEGAYRCLISPETVHAKEATEYERNRNMAQDSLTIPLPAFLVPMVQKPPDDFTIEFGIPTTWRFNYMVFGGDETNEEEMYMPPAFKKPACLTQV</sequence>
<evidence type="ECO:0008006" key="13">
    <source>
        <dbReference type="Google" id="ProtNLM"/>
    </source>
</evidence>
<gene>
    <name evidence="11" type="ORF">CYMTET_53130</name>
</gene>
<feature type="domain" description="EGF-like" evidence="10">
    <location>
        <begin position="279"/>
        <end position="319"/>
    </location>
</feature>
<feature type="domain" description="EGF-like" evidence="10">
    <location>
        <begin position="179"/>
        <end position="227"/>
    </location>
</feature>
<dbReference type="GO" id="GO:0005886">
    <property type="term" value="C:plasma membrane"/>
    <property type="evidence" value="ECO:0007669"/>
    <property type="project" value="TreeGrafter"/>
</dbReference>
<dbReference type="PANTHER" id="PTHR46730">
    <property type="entry name" value="POLYCYSTIN-1"/>
    <property type="match status" value="1"/>
</dbReference>
<dbReference type="Gene3D" id="2.10.25.10">
    <property type="entry name" value="Laminin"/>
    <property type="match status" value="2"/>
</dbReference>
<feature type="domain" description="EGF-like" evidence="10">
    <location>
        <begin position="323"/>
        <end position="367"/>
    </location>
</feature>
<evidence type="ECO:0000256" key="2">
    <source>
        <dbReference type="ARBA" id="ARBA00022536"/>
    </source>
</evidence>
<feature type="compositionally biased region" description="Pro residues" evidence="8">
    <location>
        <begin position="116"/>
        <end position="133"/>
    </location>
</feature>
<dbReference type="GO" id="GO:0006816">
    <property type="term" value="P:calcium ion transport"/>
    <property type="evidence" value="ECO:0007669"/>
    <property type="project" value="TreeGrafter"/>
</dbReference>
<feature type="region of interest" description="Disordered" evidence="8">
    <location>
        <begin position="1464"/>
        <end position="1489"/>
    </location>
</feature>
<dbReference type="Pfam" id="PF07645">
    <property type="entry name" value="EGF_CA"/>
    <property type="match status" value="1"/>
</dbReference>
<evidence type="ECO:0000313" key="11">
    <source>
        <dbReference type="EMBL" id="KAK3236746.1"/>
    </source>
</evidence>
<keyword evidence="2" id="KW-0245">EGF-like domain</keyword>
<feature type="domain" description="EGF-like calcium-binding" evidence="9">
    <location>
        <begin position="182"/>
        <end position="227"/>
    </location>
</feature>
<feature type="domain" description="EGF-like" evidence="10">
    <location>
        <begin position="231"/>
        <end position="275"/>
    </location>
</feature>
<feature type="region of interest" description="Disordered" evidence="8">
    <location>
        <begin position="1850"/>
        <end position="1872"/>
    </location>
</feature>
<proteinExistence type="predicted"/>
<dbReference type="SMART" id="SM00179">
    <property type="entry name" value="EGF_CA"/>
    <property type="match status" value="3"/>
</dbReference>
<keyword evidence="6" id="KW-0472">Membrane</keyword>
<evidence type="ECO:0000256" key="3">
    <source>
        <dbReference type="ARBA" id="ARBA00022692"/>
    </source>
</evidence>
<evidence type="ECO:0000259" key="9">
    <source>
        <dbReference type="SMART" id="SM00179"/>
    </source>
</evidence>
<keyword evidence="7" id="KW-1015">Disulfide bond</keyword>
<dbReference type="SMART" id="SM00181">
    <property type="entry name" value="EGF"/>
    <property type="match status" value="4"/>
</dbReference>
<accession>A0AAE0BHM7</accession>
<dbReference type="InterPro" id="IPR049883">
    <property type="entry name" value="NOTCH1_EGF-like"/>
</dbReference>
<evidence type="ECO:0000256" key="1">
    <source>
        <dbReference type="ARBA" id="ARBA00004370"/>
    </source>
</evidence>
<evidence type="ECO:0000256" key="5">
    <source>
        <dbReference type="ARBA" id="ARBA00022989"/>
    </source>
</evidence>
<name>A0AAE0BHM7_9CHLO</name>
<dbReference type="InterPro" id="IPR001881">
    <property type="entry name" value="EGF-like_Ca-bd_dom"/>
</dbReference>
<dbReference type="GO" id="GO:0005261">
    <property type="term" value="F:monoatomic cation channel activity"/>
    <property type="evidence" value="ECO:0007669"/>
    <property type="project" value="TreeGrafter"/>
</dbReference>
<keyword evidence="12" id="KW-1185">Reference proteome</keyword>
<dbReference type="InterPro" id="IPR002859">
    <property type="entry name" value="PKD/REJ-like"/>
</dbReference>
<feature type="region of interest" description="Disordered" evidence="8">
    <location>
        <begin position="106"/>
        <end position="137"/>
    </location>
</feature>
<dbReference type="Pfam" id="PF02010">
    <property type="entry name" value="REJ"/>
    <property type="match status" value="1"/>
</dbReference>
<comment type="caution">
    <text evidence="11">The sequence shown here is derived from an EMBL/GenBank/DDBJ whole genome shotgun (WGS) entry which is preliminary data.</text>
</comment>
<evidence type="ECO:0000313" key="12">
    <source>
        <dbReference type="Proteomes" id="UP001190700"/>
    </source>
</evidence>
<feature type="domain" description="EGF-like calcium-binding" evidence="9">
    <location>
        <begin position="228"/>
        <end position="275"/>
    </location>
</feature>
<dbReference type="EMBL" id="LGRX02034870">
    <property type="protein sequence ID" value="KAK3236746.1"/>
    <property type="molecule type" value="Genomic_DNA"/>
</dbReference>
<evidence type="ECO:0000256" key="7">
    <source>
        <dbReference type="ARBA" id="ARBA00023157"/>
    </source>
</evidence>
<dbReference type="InterPro" id="IPR000742">
    <property type="entry name" value="EGF"/>
</dbReference>
<dbReference type="PANTHER" id="PTHR46730:SF1">
    <property type="entry name" value="PLAT DOMAIN-CONTAINING PROTEIN"/>
    <property type="match status" value="1"/>
</dbReference>
<evidence type="ECO:0000256" key="8">
    <source>
        <dbReference type="SAM" id="MobiDB-lite"/>
    </source>
</evidence>
<keyword evidence="4" id="KW-0677">Repeat</keyword>
<dbReference type="GO" id="GO:0005509">
    <property type="term" value="F:calcium ion binding"/>
    <property type="evidence" value="ECO:0007669"/>
    <property type="project" value="InterPro"/>
</dbReference>
<dbReference type="Proteomes" id="UP001190700">
    <property type="component" value="Unassembled WGS sequence"/>
</dbReference>
<feature type="compositionally biased region" description="Basic and acidic residues" evidence="8">
    <location>
        <begin position="1857"/>
        <end position="1872"/>
    </location>
</feature>